<keyword evidence="1" id="KW-0472">Membrane</keyword>
<feature type="transmembrane region" description="Helical" evidence="1">
    <location>
        <begin position="50"/>
        <end position="69"/>
    </location>
</feature>
<keyword evidence="1" id="KW-1133">Transmembrane helix</keyword>
<evidence type="ECO:0000256" key="1">
    <source>
        <dbReference type="SAM" id="Phobius"/>
    </source>
</evidence>
<sequence>MSELLRSVFLALSPDAVTEGFLYLMLSLFTLALVCRFARRGGEFVEQAPGLLTSLGILGTFTGVIIGLFEFSLVDIDQSIANLLDGLKTAFITSVCGIGLSILLRALTRFIPVPGDVSGPVIELSDIQQSLQQLQSTLVAGQERQLKQSENQLAEFSEQISRALVGEMEQVVQRFNERVESQFGDNMARFGENFSQFDAMVATLTNEYKAHEERVEYWSEHCDTAVIGMVQVARDLQQVHQQLAEVPQFFEGMQGFGQDVREQMQALNAQLERYGQISTQVQDVMPQLGDRIAQFVEGIDVVQQVMTSDMKQSLVSIAQQSELLGAQIQAVSGAFEKMSSLDADFIQSLVQESVTTHRNGMQELALQQARTHKEMVDALTHVIRKSIGESENTIGKQYQLVERRMEEEVEGVISAMGQALATISGQFTRDYRQLIGQMQRLTESAARAQSRQQVESRHEEIA</sequence>
<dbReference type="EMBL" id="JBHTLR010000013">
    <property type="protein sequence ID" value="MFD1217268.1"/>
    <property type="molecule type" value="Genomic_DNA"/>
</dbReference>
<reference evidence="3" key="1">
    <citation type="journal article" date="2019" name="Int. J. Syst. Evol. Microbiol.">
        <title>The Global Catalogue of Microorganisms (GCM) 10K type strain sequencing project: providing services to taxonomists for standard genome sequencing and annotation.</title>
        <authorList>
            <consortium name="The Broad Institute Genomics Platform"/>
            <consortium name="The Broad Institute Genome Sequencing Center for Infectious Disease"/>
            <person name="Wu L."/>
            <person name="Ma J."/>
        </authorList>
    </citation>
    <scope>NUCLEOTIDE SEQUENCE [LARGE SCALE GENOMIC DNA]</scope>
    <source>
        <strain evidence="3">CCUG 54356</strain>
    </source>
</reference>
<evidence type="ECO:0008006" key="4">
    <source>
        <dbReference type="Google" id="ProtNLM"/>
    </source>
</evidence>
<comment type="caution">
    <text evidence="2">The sequence shown here is derived from an EMBL/GenBank/DDBJ whole genome shotgun (WGS) entry which is preliminary data.</text>
</comment>
<accession>A0ABW3U8M6</accession>
<name>A0ABW3U8M6_9GAMM</name>
<gene>
    <name evidence="2" type="ORF">ACFQ2X_11715</name>
</gene>
<dbReference type="RefSeq" id="WP_230435891.1">
    <property type="nucleotide sequence ID" value="NZ_CP087715.1"/>
</dbReference>
<organism evidence="2 3">
    <name type="scientific">Microbulbifer celer</name>
    <dbReference type="NCBI Taxonomy" id="435905"/>
    <lineage>
        <taxon>Bacteria</taxon>
        <taxon>Pseudomonadati</taxon>
        <taxon>Pseudomonadota</taxon>
        <taxon>Gammaproteobacteria</taxon>
        <taxon>Cellvibrionales</taxon>
        <taxon>Microbulbiferaceae</taxon>
        <taxon>Microbulbifer</taxon>
    </lineage>
</organism>
<keyword evidence="3" id="KW-1185">Reference proteome</keyword>
<evidence type="ECO:0000313" key="2">
    <source>
        <dbReference type="EMBL" id="MFD1217268.1"/>
    </source>
</evidence>
<protein>
    <recommendedName>
        <fullName evidence="4">MotA/TolQ/ExbB proton channel domain-containing protein</fullName>
    </recommendedName>
</protein>
<dbReference type="Proteomes" id="UP001597264">
    <property type="component" value="Unassembled WGS sequence"/>
</dbReference>
<keyword evidence="1" id="KW-0812">Transmembrane</keyword>
<evidence type="ECO:0000313" key="3">
    <source>
        <dbReference type="Proteomes" id="UP001597264"/>
    </source>
</evidence>
<proteinExistence type="predicted"/>
<feature type="transmembrane region" description="Helical" evidence="1">
    <location>
        <begin position="20"/>
        <end position="38"/>
    </location>
</feature>
<dbReference type="SUPFAM" id="SSF58113">
    <property type="entry name" value="Apolipoprotein A-I"/>
    <property type="match status" value="1"/>
</dbReference>